<dbReference type="InterPro" id="IPR013519">
    <property type="entry name" value="Int_alpha_beta-p"/>
</dbReference>
<feature type="domain" description="Secretion system C-terminal sorting" evidence="4">
    <location>
        <begin position="737"/>
        <end position="812"/>
    </location>
</feature>
<dbReference type="GO" id="GO:0005178">
    <property type="term" value="F:integrin binding"/>
    <property type="evidence" value="ECO:0007669"/>
    <property type="project" value="TreeGrafter"/>
</dbReference>
<dbReference type="Proteomes" id="UP000221024">
    <property type="component" value="Unassembled WGS sequence"/>
</dbReference>
<dbReference type="OrthoDB" id="1652165at2"/>
<protein>
    <recommendedName>
        <fullName evidence="4">Secretion system C-terminal sorting domain-containing protein</fullName>
    </recommendedName>
</protein>
<dbReference type="PANTHER" id="PTHR23220:SF122">
    <property type="entry name" value="INTEGRIN ALPHA-PS1"/>
    <property type="match status" value="1"/>
</dbReference>
<evidence type="ECO:0000313" key="6">
    <source>
        <dbReference type="Proteomes" id="UP000221024"/>
    </source>
</evidence>
<gene>
    <name evidence="5" type="ORF">CRI93_02850</name>
</gene>
<dbReference type="GO" id="GO:0007229">
    <property type="term" value="P:integrin-mediated signaling pathway"/>
    <property type="evidence" value="ECO:0007669"/>
    <property type="project" value="TreeGrafter"/>
</dbReference>
<dbReference type="InterPro" id="IPR013517">
    <property type="entry name" value="FG-GAP"/>
</dbReference>
<evidence type="ECO:0000256" key="2">
    <source>
        <dbReference type="ARBA" id="ARBA00022737"/>
    </source>
</evidence>
<dbReference type="PROSITE" id="PS51470">
    <property type="entry name" value="FG_GAP"/>
    <property type="match status" value="6"/>
</dbReference>
<keyword evidence="3" id="KW-0325">Glycoprotein</keyword>
<dbReference type="GO" id="GO:0007160">
    <property type="term" value="P:cell-matrix adhesion"/>
    <property type="evidence" value="ECO:0007669"/>
    <property type="project" value="TreeGrafter"/>
</dbReference>
<dbReference type="Gene3D" id="2.130.10.130">
    <property type="entry name" value="Integrin alpha, N-terminal"/>
    <property type="match status" value="3"/>
</dbReference>
<dbReference type="GO" id="GO:0098609">
    <property type="term" value="P:cell-cell adhesion"/>
    <property type="evidence" value="ECO:0007669"/>
    <property type="project" value="TreeGrafter"/>
</dbReference>
<dbReference type="SMART" id="SM00191">
    <property type="entry name" value="Int_alpha"/>
    <property type="match status" value="6"/>
</dbReference>
<dbReference type="GO" id="GO:0009897">
    <property type="term" value="C:external side of plasma membrane"/>
    <property type="evidence" value="ECO:0007669"/>
    <property type="project" value="TreeGrafter"/>
</dbReference>
<organism evidence="5 6">
    <name type="scientific">Longimonas halophila</name>
    <dbReference type="NCBI Taxonomy" id="1469170"/>
    <lineage>
        <taxon>Bacteria</taxon>
        <taxon>Pseudomonadati</taxon>
        <taxon>Rhodothermota</taxon>
        <taxon>Rhodothermia</taxon>
        <taxon>Rhodothermales</taxon>
        <taxon>Salisaetaceae</taxon>
        <taxon>Longimonas</taxon>
    </lineage>
</organism>
<keyword evidence="1" id="KW-0732">Signal</keyword>
<dbReference type="PANTHER" id="PTHR23220">
    <property type="entry name" value="INTEGRIN ALPHA"/>
    <property type="match status" value="1"/>
</dbReference>
<dbReference type="Pfam" id="PF01839">
    <property type="entry name" value="FG-GAP"/>
    <property type="match status" value="3"/>
</dbReference>
<reference evidence="5 6" key="1">
    <citation type="submission" date="2017-10" db="EMBL/GenBank/DDBJ databases">
        <title>Draft genome of Longimonas halophila.</title>
        <authorList>
            <person name="Goh K.M."/>
            <person name="Shamsir M.S."/>
            <person name="Lim S.W."/>
        </authorList>
    </citation>
    <scope>NUCLEOTIDE SEQUENCE [LARGE SCALE GENOMIC DNA]</scope>
    <source>
        <strain evidence="5 6">KCTC 42399</strain>
    </source>
</reference>
<accession>A0A2H3NNU4</accession>
<dbReference type="RefSeq" id="WP_098061108.1">
    <property type="nucleotide sequence ID" value="NZ_PDEP01000002.1"/>
</dbReference>
<keyword evidence="6" id="KW-1185">Reference proteome</keyword>
<evidence type="ECO:0000256" key="3">
    <source>
        <dbReference type="ARBA" id="ARBA00023180"/>
    </source>
</evidence>
<sequence>MSALFLLINPVRLYTMQYKTVTATSSLMVWPFYATVGALSALLLWALVLPVRAQTPGEVLSFQEINNGVGGLAGSPLENRDNFGSGAAKIGDVDGDGVPDVLVGAPGDADGASNAGAAYVLFLNANGTVDTQQKISNEAGGLASGTLAEVDIFGIGATGVGDVDGDGVPDVLVGAPGDDDGASNAGAAYVLFLNADGTVDAQQKISNGTGGLPSGLLEENDFFGIGSTKLGDIDGDGVPDVLVGAVEDDDGASNAGAAYVLFLNADGTVDTQQKISNEAGGLAPGTLADGDFFGNGAAGLGDIDGDGVPDVLVGAYGDEDGASNSGAAYVLFLNADGTVDAQQKISNEAGGLPSGLLEENDAFGIDATGLGDIDGDGVPDVLVGATQDDDGGINVGAAYVLFLNADGTVNTQQKISNGNGGLSGSTIADGDEFGRGAAGLGDVDGDGVPDVLVGARRDDDGLLNSGTAYVLSLDGSPTCVSGPGLLSYGATGVTIDFAPGTTGPGACLVVSPFDDPPTDTDGLPAGDNVSSYRIVITADAGLTVGPGTQVRFDVSQFGGITAPGDVTVYSRPDVGTGPFTDVPTAVETNDGVTELVATVDGFSEFVFVSTSGPLPVELSAFDATLNDEDAVLVWETLSETGNAGFEVQRAAGSVNESVETSHWGVSTGESWQTIATLDGAGTTDTPQSYQFTDTDLPYAVDSLSYRLRQIDTDGTESFSEAITVARPVQATELLPTYPNPVRSQATVRFAVPERQDVRIDLYDLMGRRIRTVVDTNVEGRTEAQLDVSDLASGTYFLRMQTKGHTETQRITVVR</sequence>
<dbReference type="GO" id="GO:0033627">
    <property type="term" value="P:cell adhesion mediated by integrin"/>
    <property type="evidence" value="ECO:0007669"/>
    <property type="project" value="TreeGrafter"/>
</dbReference>
<dbReference type="Pfam" id="PF18962">
    <property type="entry name" value="Por_Secre_tail"/>
    <property type="match status" value="1"/>
</dbReference>
<dbReference type="AlphaFoldDB" id="A0A2H3NNU4"/>
<dbReference type="InterPro" id="IPR028994">
    <property type="entry name" value="Integrin_alpha_N"/>
</dbReference>
<dbReference type="InterPro" id="IPR026444">
    <property type="entry name" value="Secre_tail"/>
</dbReference>
<dbReference type="GO" id="GO:0008305">
    <property type="term" value="C:integrin complex"/>
    <property type="evidence" value="ECO:0007669"/>
    <property type="project" value="InterPro"/>
</dbReference>
<evidence type="ECO:0000313" key="5">
    <source>
        <dbReference type="EMBL" id="PEN08714.1"/>
    </source>
</evidence>
<comment type="caution">
    <text evidence="5">The sequence shown here is derived from an EMBL/GenBank/DDBJ whole genome shotgun (WGS) entry which is preliminary data.</text>
</comment>
<dbReference type="SUPFAM" id="SSF69318">
    <property type="entry name" value="Integrin alpha N-terminal domain"/>
    <property type="match status" value="1"/>
</dbReference>
<dbReference type="PRINTS" id="PR01185">
    <property type="entry name" value="INTEGRINA"/>
</dbReference>
<evidence type="ECO:0000259" key="4">
    <source>
        <dbReference type="Pfam" id="PF18962"/>
    </source>
</evidence>
<evidence type="ECO:0000256" key="1">
    <source>
        <dbReference type="ARBA" id="ARBA00022729"/>
    </source>
</evidence>
<dbReference type="NCBIfam" id="TIGR04183">
    <property type="entry name" value="Por_Secre_tail"/>
    <property type="match status" value="1"/>
</dbReference>
<keyword evidence="2" id="KW-0677">Repeat</keyword>
<dbReference type="EMBL" id="PDEP01000002">
    <property type="protein sequence ID" value="PEN08714.1"/>
    <property type="molecule type" value="Genomic_DNA"/>
</dbReference>
<dbReference type="InterPro" id="IPR000413">
    <property type="entry name" value="Integrin_alpha"/>
</dbReference>
<name>A0A2H3NNU4_9BACT</name>
<proteinExistence type="predicted"/>